<dbReference type="Gene3D" id="3.30.70.1350">
    <property type="entry name" value="Cation efflux protein, cytoplasmic domain"/>
    <property type="match status" value="1"/>
</dbReference>
<dbReference type="GO" id="GO:0005886">
    <property type="term" value="C:plasma membrane"/>
    <property type="evidence" value="ECO:0007669"/>
    <property type="project" value="TreeGrafter"/>
</dbReference>
<dbReference type="Pfam" id="PF01545">
    <property type="entry name" value="Cation_efflux"/>
    <property type="match status" value="1"/>
</dbReference>
<keyword evidence="6 7" id="KW-0472">Membrane</keyword>
<keyword evidence="4 7" id="KW-0812">Transmembrane</keyword>
<dbReference type="InterPro" id="IPR002524">
    <property type="entry name" value="Cation_efflux"/>
</dbReference>
<keyword evidence="11" id="KW-1185">Reference proteome</keyword>
<dbReference type="GO" id="GO:0006882">
    <property type="term" value="P:intracellular zinc ion homeostasis"/>
    <property type="evidence" value="ECO:0007669"/>
    <property type="project" value="TreeGrafter"/>
</dbReference>
<gene>
    <name evidence="10" type="ORF">SAMN05444410_109105</name>
</gene>
<dbReference type="RefSeq" id="WP_092724099.1">
    <property type="nucleotide sequence ID" value="NZ_FNNO01000009.1"/>
</dbReference>
<dbReference type="NCBIfam" id="TIGR01297">
    <property type="entry name" value="CDF"/>
    <property type="match status" value="1"/>
</dbReference>
<feature type="transmembrane region" description="Helical" evidence="7">
    <location>
        <begin position="157"/>
        <end position="174"/>
    </location>
</feature>
<dbReference type="SUPFAM" id="SSF161111">
    <property type="entry name" value="Cation efflux protein transmembrane domain-like"/>
    <property type="match status" value="1"/>
</dbReference>
<dbReference type="PANTHER" id="PTHR43840">
    <property type="entry name" value="MITOCHONDRIAL METAL TRANSPORTER 1-RELATED"/>
    <property type="match status" value="1"/>
</dbReference>
<protein>
    <submittedName>
        <fullName evidence="10">Cation diffusion facilitator family transporter</fullName>
    </submittedName>
</protein>
<keyword evidence="3" id="KW-0813">Transport</keyword>
<feature type="domain" description="Cation efflux protein transmembrane" evidence="8">
    <location>
        <begin position="14"/>
        <end position="204"/>
    </location>
</feature>
<feature type="transmembrane region" description="Helical" evidence="7">
    <location>
        <begin position="44"/>
        <end position="62"/>
    </location>
</feature>
<dbReference type="GO" id="GO:0015093">
    <property type="term" value="F:ferrous iron transmembrane transporter activity"/>
    <property type="evidence" value="ECO:0007669"/>
    <property type="project" value="TreeGrafter"/>
</dbReference>
<feature type="transmembrane region" description="Helical" evidence="7">
    <location>
        <begin position="180"/>
        <end position="197"/>
    </location>
</feature>
<evidence type="ECO:0000256" key="1">
    <source>
        <dbReference type="ARBA" id="ARBA00004141"/>
    </source>
</evidence>
<evidence type="ECO:0000259" key="9">
    <source>
        <dbReference type="Pfam" id="PF16916"/>
    </source>
</evidence>
<keyword evidence="5 7" id="KW-1133">Transmembrane helix</keyword>
<dbReference type="EMBL" id="FNNO01000009">
    <property type="protein sequence ID" value="SDX12327.1"/>
    <property type="molecule type" value="Genomic_DNA"/>
</dbReference>
<feature type="transmembrane region" description="Helical" evidence="7">
    <location>
        <begin position="12"/>
        <end position="32"/>
    </location>
</feature>
<dbReference type="Gene3D" id="1.20.1510.10">
    <property type="entry name" value="Cation efflux protein transmembrane domain"/>
    <property type="match status" value="1"/>
</dbReference>
<accession>A0A8X8LFJ4</accession>
<evidence type="ECO:0000256" key="3">
    <source>
        <dbReference type="ARBA" id="ARBA00022448"/>
    </source>
</evidence>
<dbReference type="InterPro" id="IPR058533">
    <property type="entry name" value="Cation_efflux_TM"/>
</dbReference>
<evidence type="ECO:0000256" key="2">
    <source>
        <dbReference type="ARBA" id="ARBA00008114"/>
    </source>
</evidence>
<dbReference type="AlphaFoldDB" id="A0A8X8LFJ4"/>
<dbReference type="InterPro" id="IPR027469">
    <property type="entry name" value="Cation_efflux_TMD_sf"/>
</dbReference>
<feature type="domain" description="Cation efflux protein cytoplasmic" evidence="9">
    <location>
        <begin position="217"/>
        <end position="286"/>
    </location>
</feature>
<dbReference type="InterPro" id="IPR027470">
    <property type="entry name" value="Cation_efflux_CTD"/>
</dbReference>
<evidence type="ECO:0000256" key="7">
    <source>
        <dbReference type="SAM" id="Phobius"/>
    </source>
</evidence>
<comment type="similarity">
    <text evidence="2">Belongs to the cation diffusion facilitator (CDF) transporter (TC 2.A.4) family.</text>
</comment>
<dbReference type="InterPro" id="IPR036837">
    <property type="entry name" value="Cation_efflux_CTD_sf"/>
</dbReference>
<feature type="transmembrane region" description="Helical" evidence="7">
    <location>
        <begin position="116"/>
        <end position="136"/>
    </location>
</feature>
<reference evidence="10 11" key="1">
    <citation type="submission" date="2016-10" db="EMBL/GenBank/DDBJ databases">
        <authorList>
            <person name="Varghese N."/>
            <person name="Submissions S."/>
        </authorList>
    </citation>
    <scope>NUCLEOTIDE SEQUENCE [LARGE SCALE GENOMIC DNA]</scope>
    <source>
        <strain evidence="10 11">DSM 25353</strain>
    </source>
</reference>
<dbReference type="SUPFAM" id="SSF160240">
    <property type="entry name" value="Cation efflux protein cytoplasmic domain-like"/>
    <property type="match status" value="1"/>
</dbReference>
<evidence type="ECO:0000256" key="4">
    <source>
        <dbReference type="ARBA" id="ARBA00022692"/>
    </source>
</evidence>
<organism evidence="10 11">
    <name type="scientific">Hydrobacter penzbergensis</name>
    <dbReference type="NCBI Taxonomy" id="1235997"/>
    <lineage>
        <taxon>Bacteria</taxon>
        <taxon>Pseudomonadati</taxon>
        <taxon>Bacteroidota</taxon>
        <taxon>Chitinophagia</taxon>
        <taxon>Chitinophagales</taxon>
        <taxon>Chitinophagaceae</taxon>
        <taxon>Hydrobacter</taxon>
    </lineage>
</organism>
<evidence type="ECO:0000259" key="8">
    <source>
        <dbReference type="Pfam" id="PF01545"/>
    </source>
</evidence>
<sequence>MQIAKQNYRVQLSITLLSVVLFAAKIIAYQFTQSLSILTDALESIVNVIAGFIGLYSLYVAAKPRDMDHPYGHGKAEFVSAAAEGALIIAAGIMIVYETVLNIIRHSPLQELSIGLWLVGGTAVINFIAGGICIKIGKQNNSPALLASGKHLQIDTYSTLAVIAGLFLILFTGFAWLDKLIAFFLSVLVIYNGYKILRRSLAGIMDEADIELLNRFIRVLNEHRQENWIDLHNLRVIKYGSLLHVDCHLTVPWYLNVHEAHREIDALSALIKQQFGDALELMVHTDGCLPFSCSICTKQNCSVRQHPFEQKVEWTMKNLISDQKHRLA</sequence>
<name>A0A8X8LFJ4_9BACT</name>
<dbReference type="PANTHER" id="PTHR43840:SF15">
    <property type="entry name" value="MITOCHONDRIAL METAL TRANSPORTER 1-RELATED"/>
    <property type="match status" value="1"/>
</dbReference>
<dbReference type="Pfam" id="PF16916">
    <property type="entry name" value="ZT_dimer"/>
    <property type="match status" value="1"/>
</dbReference>
<dbReference type="InterPro" id="IPR050291">
    <property type="entry name" value="CDF_Transporter"/>
</dbReference>
<feature type="transmembrane region" description="Helical" evidence="7">
    <location>
        <begin position="83"/>
        <end position="104"/>
    </location>
</feature>
<dbReference type="GO" id="GO:0015086">
    <property type="term" value="F:cadmium ion transmembrane transporter activity"/>
    <property type="evidence" value="ECO:0007669"/>
    <property type="project" value="TreeGrafter"/>
</dbReference>
<evidence type="ECO:0000256" key="6">
    <source>
        <dbReference type="ARBA" id="ARBA00023136"/>
    </source>
</evidence>
<evidence type="ECO:0000256" key="5">
    <source>
        <dbReference type="ARBA" id="ARBA00022989"/>
    </source>
</evidence>
<dbReference type="GO" id="GO:0015341">
    <property type="term" value="F:zinc efflux antiporter activity"/>
    <property type="evidence" value="ECO:0007669"/>
    <property type="project" value="TreeGrafter"/>
</dbReference>
<evidence type="ECO:0000313" key="11">
    <source>
        <dbReference type="Proteomes" id="UP000198711"/>
    </source>
</evidence>
<dbReference type="Proteomes" id="UP000198711">
    <property type="component" value="Unassembled WGS sequence"/>
</dbReference>
<evidence type="ECO:0000313" key="10">
    <source>
        <dbReference type="EMBL" id="SDX12327.1"/>
    </source>
</evidence>
<comment type="caution">
    <text evidence="10">The sequence shown here is derived from an EMBL/GenBank/DDBJ whole genome shotgun (WGS) entry which is preliminary data.</text>
</comment>
<proteinExistence type="inferred from homology"/>
<comment type="subcellular location">
    <subcellularLocation>
        <location evidence="1">Membrane</location>
        <topology evidence="1">Multi-pass membrane protein</topology>
    </subcellularLocation>
</comment>